<dbReference type="CDD" id="cd06532">
    <property type="entry name" value="Glyco_transf_25"/>
    <property type="match status" value="1"/>
</dbReference>
<dbReference type="AlphaFoldDB" id="A0A1M7HCW7"/>
<dbReference type="Proteomes" id="UP000190911">
    <property type="component" value="Chromosome I"/>
</dbReference>
<keyword evidence="3" id="KW-1185">Reference proteome</keyword>
<dbReference type="Pfam" id="PF01755">
    <property type="entry name" value="Glyco_transf_25"/>
    <property type="match status" value="1"/>
</dbReference>
<reference evidence="2 3" key="1">
    <citation type="submission" date="2016-11" db="EMBL/GenBank/DDBJ databases">
        <authorList>
            <person name="Jaros S."/>
            <person name="Januszkiewicz K."/>
            <person name="Wedrychowicz H."/>
        </authorList>
    </citation>
    <scope>NUCLEOTIDE SEQUENCE [LARGE SCALE GENOMIC DNA]</scope>
    <source>
        <strain evidence="2 3">ACAM 12</strain>
    </source>
</reference>
<dbReference type="InterPro" id="IPR002654">
    <property type="entry name" value="Glyco_trans_25"/>
</dbReference>
<dbReference type="EMBL" id="LT670847">
    <property type="protein sequence ID" value="SHM26203.1"/>
    <property type="molecule type" value="Genomic_DNA"/>
</dbReference>
<accession>A0A1M7HCW7</accession>
<gene>
    <name evidence="2" type="ORF">SAMN05878437_2046</name>
</gene>
<dbReference type="RefSeq" id="WP_079553373.1">
    <property type="nucleotide sequence ID" value="NZ_LT670847.1"/>
</dbReference>
<dbReference type="OrthoDB" id="6893217at2"/>
<feature type="domain" description="Glycosyl transferase family 25" evidence="1">
    <location>
        <begin position="2"/>
        <end position="167"/>
    </location>
</feature>
<protein>
    <submittedName>
        <fullName evidence="2">Glycosyltransferase involved in LPS biosynthesis, GR25 family</fullName>
    </submittedName>
</protein>
<organism evidence="2 3">
    <name type="scientific">Vreelandella subglaciescola</name>
    <dbReference type="NCBI Taxonomy" id="29571"/>
    <lineage>
        <taxon>Bacteria</taxon>
        <taxon>Pseudomonadati</taxon>
        <taxon>Pseudomonadota</taxon>
        <taxon>Gammaproteobacteria</taxon>
        <taxon>Oceanospirillales</taxon>
        <taxon>Halomonadaceae</taxon>
        <taxon>Vreelandella</taxon>
    </lineage>
</organism>
<dbReference type="GO" id="GO:0016740">
    <property type="term" value="F:transferase activity"/>
    <property type="evidence" value="ECO:0007669"/>
    <property type="project" value="UniProtKB-KW"/>
</dbReference>
<evidence type="ECO:0000313" key="2">
    <source>
        <dbReference type="EMBL" id="SHM26203.1"/>
    </source>
</evidence>
<keyword evidence="2" id="KW-0808">Transferase</keyword>
<evidence type="ECO:0000313" key="3">
    <source>
        <dbReference type="Proteomes" id="UP000190911"/>
    </source>
</evidence>
<evidence type="ECO:0000259" key="1">
    <source>
        <dbReference type="Pfam" id="PF01755"/>
    </source>
</evidence>
<name>A0A1M7HCW7_9GAMM</name>
<dbReference type="InParanoid" id="A0A1M7HCW7"/>
<proteinExistence type="predicted"/>
<dbReference type="STRING" id="29571.SAMN05878437_2046"/>
<sequence length="240" mass="28472">MKIIVISRVSDVRRRDNVCAMLKDSPYEWQFLDAYEVNTIPEWFNAIYDEEKSKKYRSYSLVGGEKGCFSSHVGAWLRCIQLNEPVIVLEDDCTLLPTFFEKIKTIRISSFEYVKLERRSDGYEVDDIFMINKKNRSGAVGYYLSPVGAFKFLSTLNDIYMPIDHYIGMSWKHKVAPIGLINQIITHEGQFGTDIQHDRQKIEKENSKNKWLRFLRKYKRYIDDSKYQKFIDKCRSYYIK</sequence>